<dbReference type="Proteomes" id="UP000001055">
    <property type="component" value="Unassembled WGS sequence"/>
</dbReference>
<proteinExistence type="predicted"/>
<organism evidence="1 2">
    <name type="scientific">Phaeosphaeria nodorum (strain SN15 / ATCC MYA-4574 / FGSC 10173)</name>
    <name type="common">Glume blotch fungus</name>
    <name type="synonym">Parastagonospora nodorum</name>
    <dbReference type="NCBI Taxonomy" id="321614"/>
    <lineage>
        <taxon>Eukaryota</taxon>
        <taxon>Fungi</taxon>
        <taxon>Dikarya</taxon>
        <taxon>Ascomycota</taxon>
        <taxon>Pezizomycotina</taxon>
        <taxon>Dothideomycetes</taxon>
        <taxon>Pleosporomycetidae</taxon>
        <taxon>Pleosporales</taxon>
        <taxon>Pleosporineae</taxon>
        <taxon>Phaeosphaeriaceae</taxon>
        <taxon>Parastagonospora</taxon>
    </lineage>
</organism>
<dbReference type="GeneID" id="5980494"/>
<protein>
    <submittedName>
        <fullName evidence="1">Uncharacterized protein</fullName>
    </submittedName>
</protein>
<dbReference type="RefSeq" id="XP_001803577.1">
    <property type="nucleotide sequence ID" value="XM_001803525.1"/>
</dbReference>
<sequence length="75" mass="8571">MPANDPNTSPPTPTLLVSLNILIGLRFSKDGEVERSNGDFIHANIVITVWENRHPYVSQLRKEPSDYLMLLLFDY</sequence>
<dbReference type="EMBL" id="CH445350">
    <property type="protein sequence ID" value="EAT79251.1"/>
    <property type="molecule type" value="Genomic_DNA"/>
</dbReference>
<dbReference type="AlphaFoldDB" id="Q0U4E7"/>
<dbReference type="KEGG" id="pno:SNOG_13367"/>
<evidence type="ECO:0000313" key="2">
    <source>
        <dbReference type="Proteomes" id="UP000001055"/>
    </source>
</evidence>
<gene>
    <name evidence="1" type="ORF">SNOG_13367</name>
</gene>
<evidence type="ECO:0000313" key="1">
    <source>
        <dbReference type="EMBL" id="EAT79251.1"/>
    </source>
</evidence>
<reference evidence="2" key="1">
    <citation type="journal article" date="2007" name="Plant Cell">
        <title>Dothideomycete-plant interactions illuminated by genome sequencing and EST analysis of the wheat pathogen Stagonospora nodorum.</title>
        <authorList>
            <person name="Hane J.K."/>
            <person name="Lowe R.G."/>
            <person name="Solomon P.S."/>
            <person name="Tan K.C."/>
            <person name="Schoch C.L."/>
            <person name="Spatafora J.W."/>
            <person name="Crous P.W."/>
            <person name="Kodira C."/>
            <person name="Birren B.W."/>
            <person name="Galagan J.E."/>
            <person name="Torriani S.F."/>
            <person name="McDonald B.A."/>
            <person name="Oliver R.P."/>
        </authorList>
    </citation>
    <scope>NUCLEOTIDE SEQUENCE [LARGE SCALE GENOMIC DNA]</scope>
    <source>
        <strain evidence="2">SN15 / ATCC MYA-4574 / FGSC 10173</strain>
    </source>
</reference>
<name>Q0U4E7_PHANO</name>
<dbReference type="InParanoid" id="Q0U4E7"/>
<accession>Q0U4E7</accession>